<dbReference type="Proteomes" id="UP000053411">
    <property type="component" value="Unassembled WGS sequence"/>
</dbReference>
<gene>
    <name evidence="1" type="ORF">Z520_05290</name>
</gene>
<proteinExistence type="predicted"/>
<dbReference type="GeneID" id="27711036"/>
<dbReference type="EMBL" id="KN848070">
    <property type="protein sequence ID" value="KIX98829.1"/>
    <property type="molecule type" value="Genomic_DNA"/>
</dbReference>
<accession>A0A0D2K6Q4</accession>
<dbReference type="VEuPathDB" id="FungiDB:Z520_05290"/>
<dbReference type="AlphaFoldDB" id="A0A0D2K6Q4"/>
<dbReference type="STRING" id="1442371.A0A0D2K6Q4"/>
<dbReference type="OrthoDB" id="426718at2759"/>
<evidence type="ECO:0008006" key="3">
    <source>
        <dbReference type="Google" id="ProtNLM"/>
    </source>
</evidence>
<name>A0A0D2K6Q4_9EURO</name>
<keyword evidence="2" id="KW-1185">Reference proteome</keyword>
<evidence type="ECO:0000313" key="1">
    <source>
        <dbReference type="EMBL" id="KIX98829.1"/>
    </source>
</evidence>
<dbReference type="PANTHER" id="PTHR37490:SF2">
    <property type="match status" value="1"/>
</dbReference>
<sequence length="284" mass="33150">MLGSRLRHRYSWLAATVSLVSITLFFWSSHSNFLDFRTRLSGSNSAWIDRGPEAEDKAVILAKIQTEDVSWVLNELPDWQKAIYYMDDPANGTLHPPKNKGREAMAYLTFLIDHYDNLPSSMVFVHPHLESWPAAWHTDADGYNNLKSIQSLRLDYLQEQGYVNMRCLHNPGCPDEIQVLRNEEDRTAEHAMREAWPYMFGGNKSNIPETIAQPCCSQFAVSKTQVLKRNKEEYKRYRQWLFDTKFDDATSGRVFEYLWHVIFGRDAVYCPSLRECWCEQFGRC</sequence>
<dbReference type="InterPro" id="IPR021838">
    <property type="entry name" value="DUF3431"/>
</dbReference>
<dbReference type="PANTHER" id="PTHR37490">
    <property type="entry name" value="EXPRESSED PROTEIN"/>
    <property type="match status" value="1"/>
</dbReference>
<organism evidence="1 2">
    <name type="scientific">Fonsecaea multimorphosa CBS 102226</name>
    <dbReference type="NCBI Taxonomy" id="1442371"/>
    <lineage>
        <taxon>Eukaryota</taxon>
        <taxon>Fungi</taxon>
        <taxon>Dikarya</taxon>
        <taxon>Ascomycota</taxon>
        <taxon>Pezizomycotina</taxon>
        <taxon>Eurotiomycetes</taxon>
        <taxon>Chaetothyriomycetidae</taxon>
        <taxon>Chaetothyriales</taxon>
        <taxon>Herpotrichiellaceae</taxon>
        <taxon>Fonsecaea</taxon>
    </lineage>
</organism>
<protein>
    <recommendedName>
        <fullName evidence="3">DUF3431 domain-containing protein</fullName>
    </recommendedName>
</protein>
<dbReference type="Pfam" id="PF11913">
    <property type="entry name" value="DUF3431"/>
    <property type="match status" value="1"/>
</dbReference>
<dbReference type="RefSeq" id="XP_016632952.1">
    <property type="nucleotide sequence ID" value="XM_016775793.1"/>
</dbReference>
<evidence type="ECO:0000313" key="2">
    <source>
        <dbReference type="Proteomes" id="UP000053411"/>
    </source>
</evidence>
<reference evidence="1 2" key="1">
    <citation type="submission" date="2015-01" db="EMBL/GenBank/DDBJ databases">
        <title>The Genome Sequence of Fonsecaea multimorphosa CBS 102226.</title>
        <authorList>
            <consortium name="The Broad Institute Genomics Platform"/>
            <person name="Cuomo C."/>
            <person name="de Hoog S."/>
            <person name="Gorbushina A."/>
            <person name="Stielow B."/>
            <person name="Teixiera M."/>
            <person name="Abouelleil A."/>
            <person name="Chapman S.B."/>
            <person name="Priest M."/>
            <person name="Young S.K."/>
            <person name="Wortman J."/>
            <person name="Nusbaum C."/>
            <person name="Birren B."/>
        </authorList>
    </citation>
    <scope>NUCLEOTIDE SEQUENCE [LARGE SCALE GENOMIC DNA]</scope>
    <source>
        <strain evidence="1 2">CBS 102226</strain>
    </source>
</reference>